<feature type="compositionally biased region" description="Polar residues" evidence="1">
    <location>
        <begin position="377"/>
        <end position="386"/>
    </location>
</feature>
<evidence type="ECO:0000256" key="1">
    <source>
        <dbReference type="SAM" id="MobiDB-lite"/>
    </source>
</evidence>
<feature type="compositionally biased region" description="Polar residues" evidence="1">
    <location>
        <begin position="740"/>
        <end position="761"/>
    </location>
</feature>
<evidence type="ECO:0000313" key="2">
    <source>
        <dbReference type="EMBL" id="GKV29892.1"/>
    </source>
</evidence>
<gene>
    <name evidence="2" type="ORF">SLEP1_g38769</name>
</gene>
<feature type="region of interest" description="Disordered" evidence="1">
    <location>
        <begin position="338"/>
        <end position="460"/>
    </location>
</feature>
<feature type="region of interest" description="Disordered" evidence="1">
    <location>
        <begin position="629"/>
        <end position="652"/>
    </location>
</feature>
<organism evidence="2 3">
    <name type="scientific">Rubroshorea leprosula</name>
    <dbReference type="NCBI Taxonomy" id="152421"/>
    <lineage>
        <taxon>Eukaryota</taxon>
        <taxon>Viridiplantae</taxon>
        <taxon>Streptophyta</taxon>
        <taxon>Embryophyta</taxon>
        <taxon>Tracheophyta</taxon>
        <taxon>Spermatophyta</taxon>
        <taxon>Magnoliopsida</taxon>
        <taxon>eudicotyledons</taxon>
        <taxon>Gunneridae</taxon>
        <taxon>Pentapetalae</taxon>
        <taxon>rosids</taxon>
        <taxon>malvids</taxon>
        <taxon>Malvales</taxon>
        <taxon>Dipterocarpaceae</taxon>
        <taxon>Rubroshorea</taxon>
    </lineage>
</organism>
<evidence type="ECO:0000313" key="3">
    <source>
        <dbReference type="Proteomes" id="UP001054252"/>
    </source>
</evidence>
<feature type="compositionally biased region" description="Polar residues" evidence="1">
    <location>
        <begin position="483"/>
        <end position="498"/>
    </location>
</feature>
<dbReference type="PANTHER" id="PTHR47471">
    <property type="entry name" value="GYF DOMAIN-CONTAINING PROTEIN"/>
    <property type="match status" value="1"/>
</dbReference>
<feature type="compositionally biased region" description="Polar residues" evidence="1">
    <location>
        <begin position="346"/>
        <end position="358"/>
    </location>
</feature>
<feature type="compositionally biased region" description="Basic and acidic residues" evidence="1">
    <location>
        <begin position="730"/>
        <end position="739"/>
    </location>
</feature>
<feature type="region of interest" description="Disordered" evidence="1">
    <location>
        <begin position="707"/>
        <end position="803"/>
    </location>
</feature>
<accession>A0AAV5KZ53</accession>
<feature type="region of interest" description="Disordered" evidence="1">
    <location>
        <begin position="824"/>
        <end position="866"/>
    </location>
</feature>
<dbReference type="EMBL" id="BPVZ01000084">
    <property type="protein sequence ID" value="GKV29892.1"/>
    <property type="molecule type" value="Genomic_DNA"/>
</dbReference>
<feature type="compositionally biased region" description="Polar residues" evidence="1">
    <location>
        <begin position="833"/>
        <end position="846"/>
    </location>
</feature>
<feature type="compositionally biased region" description="Polar residues" evidence="1">
    <location>
        <begin position="420"/>
        <end position="433"/>
    </location>
</feature>
<feature type="compositionally biased region" description="Polar residues" evidence="1">
    <location>
        <begin position="780"/>
        <end position="790"/>
    </location>
</feature>
<keyword evidence="3" id="KW-1185">Reference proteome</keyword>
<feature type="region of interest" description="Disordered" evidence="1">
    <location>
        <begin position="1005"/>
        <end position="1027"/>
    </location>
</feature>
<feature type="compositionally biased region" description="Low complexity" evidence="1">
    <location>
        <begin position="763"/>
        <end position="778"/>
    </location>
</feature>
<name>A0AAV5KZ53_9ROSI</name>
<feature type="region of interest" description="Disordered" evidence="1">
    <location>
        <begin position="473"/>
        <end position="505"/>
    </location>
</feature>
<proteinExistence type="predicted"/>
<dbReference type="Proteomes" id="UP001054252">
    <property type="component" value="Unassembled WGS sequence"/>
</dbReference>
<dbReference type="AlphaFoldDB" id="A0AAV5KZ53"/>
<protein>
    <recommendedName>
        <fullName evidence="4">GYF domain-containing protein</fullName>
    </recommendedName>
</protein>
<reference evidence="2 3" key="1">
    <citation type="journal article" date="2021" name="Commun. Biol.">
        <title>The genome of Shorea leprosula (Dipterocarpaceae) highlights the ecological relevance of drought in aseasonal tropical rainforests.</title>
        <authorList>
            <person name="Ng K.K.S."/>
            <person name="Kobayashi M.J."/>
            <person name="Fawcett J.A."/>
            <person name="Hatakeyama M."/>
            <person name="Paape T."/>
            <person name="Ng C.H."/>
            <person name="Ang C.C."/>
            <person name="Tnah L.H."/>
            <person name="Lee C.T."/>
            <person name="Nishiyama T."/>
            <person name="Sese J."/>
            <person name="O'Brien M.J."/>
            <person name="Copetti D."/>
            <person name="Mohd Noor M.I."/>
            <person name="Ong R.C."/>
            <person name="Putra M."/>
            <person name="Sireger I.Z."/>
            <person name="Indrioko S."/>
            <person name="Kosugi Y."/>
            <person name="Izuno A."/>
            <person name="Isagi Y."/>
            <person name="Lee S.L."/>
            <person name="Shimizu K.K."/>
        </authorList>
    </citation>
    <scope>NUCLEOTIDE SEQUENCE [LARGE SCALE GENOMIC DNA]</scope>
    <source>
        <strain evidence="2">214</strain>
    </source>
</reference>
<feature type="compositionally biased region" description="Low complexity" evidence="1">
    <location>
        <begin position="851"/>
        <end position="861"/>
    </location>
</feature>
<sequence length="1051" mass="114341">MTDNSLQPPHSQSADLMSILQGLSDRSTAGVNNNVGGWSNFPDQGGLDPLQDKIDLQHSQSFPPQAPFGIQQQRLQAQNASSLVNLLGQTKTLDNPSGILTPETLISSGLSQDSQLLNLLQQQYLMQLQSQAQGEQQQLLWQQQLLSQVLAEQHSHQRFAEPSYGQLHSAAVPIGNASFDPTRLQLSQDVLKIDSQISLPSTKEEHDADIKMPPQDAEDVIHPVNSDRSIHSPHLFIGNTSHQKSWGATTLEQINDIQQKESLPSSTIVESSPLSGTTFLSPQEPSLLQNPALLSDCHTFMPDQQLDNMQNDETDPIGTAVLTSDHLALEHPVVPAAAPSLETGKNETNVPENVNKETVQPGISVEELEMENERSNDQPSVATQARSVEVREVKKASEKKFRKQKSTKSQSADQAKAVSKASSLLDSKQSEPQGTVGDTDAAGESYGTLPQKTVDSKSDISVIGAGDSRVNVETTEVEDDSRLSGSVSIQSTPAQPIQSAWKPAPGFKPKSLLEIQQEEQRRAQTEVAMMEDATSINTMSLSTPWAGVVASSEPKVSRESQRDLMISEFNTGKPEILANLRSKRSQLHDLLAEEVLAKSGERDIEPPNVMSSLSSPQVSATNAETIEDDNFIEAKETKKSRKKSAKAKSGGSKVLVPVTSVEVLVGASPVEKGKGSRLLQQEKELLPSVPSRPSLGDFVLWKGGDSANPPSAPAWSTYSKKLSKPASLRDIQKEQEKKNSSIQQQNQVSTPQKSQPSQATHGASWSISASSPSKVAPPLQINSHASSQSKYKGDNDLFWGPTDQTKQETKADFPLLANASRWGAKNTPVKGTASASLSRQKSTSGRSVEHSLSSSPAPQSSIKGKRDSSTKYSGEFKCCVFCQVFWSYLIYHHRGIILPLAFNHFAEAKDFRDWCKNECGRLIRTRGTSFLEFCLKQSRSEAETLLVENLGSYDPNHEFIEKFLNYKELLSADVLELALQSRNDQNARLGAGDVVSDNTGAGDYERDILDGSSKGGGKKKGKKGKKVSLSSLGFNVVSNRIMMGESQTVDD</sequence>
<evidence type="ECO:0008006" key="4">
    <source>
        <dbReference type="Google" id="ProtNLM"/>
    </source>
</evidence>
<dbReference type="PANTHER" id="PTHR47471:SF1">
    <property type="entry name" value="PROTEIN ESSENTIAL FOR POTEXVIRUS ACCUMULATION 1"/>
    <property type="match status" value="1"/>
</dbReference>
<comment type="caution">
    <text evidence="2">The sequence shown here is derived from an EMBL/GenBank/DDBJ whole genome shotgun (WGS) entry which is preliminary data.</text>
</comment>
<feature type="compositionally biased region" description="Basic and acidic residues" evidence="1">
    <location>
        <begin position="388"/>
        <end position="399"/>
    </location>
</feature>
<feature type="compositionally biased region" description="Basic residues" evidence="1">
    <location>
        <begin position="1016"/>
        <end position="1026"/>
    </location>
</feature>